<evidence type="ECO:0000256" key="5">
    <source>
        <dbReference type="ARBA" id="ARBA00022801"/>
    </source>
</evidence>
<keyword evidence="5 8" id="KW-0378">Hydrolase</keyword>
<dbReference type="EMBL" id="WNWS01000198">
    <property type="protein sequence ID" value="KAE9975287.1"/>
    <property type="molecule type" value="Genomic_DNA"/>
</dbReference>
<comment type="catalytic activity">
    <reaction evidence="1 8">
        <text>Thiol-dependent hydrolysis of ester, thioester, amide, peptide and isopeptide bonds formed by the C-terminal Gly of ubiquitin (a 76-residue protein attached to proteins as an intracellular targeting signal).</text>
        <dbReference type="EC" id="3.4.19.12"/>
    </reaction>
</comment>
<dbReference type="AlphaFoldDB" id="A0A8H3UQL4"/>
<dbReference type="InterPro" id="IPR036959">
    <property type="entry name" value="Peptidase_C12_UCH_sf"/>
</dbReference>
<evidence type="ECO:0000256" key="3">
    <source>
        <dbReference type="ARBA" id="ARBA00022670"/>
    </source>
</evidence>
<comment type="caution">
    <text evidence="10">The sequence shown here is derived from an EMBL/GenBank/DDBJ whole genome shotgun (WGS) entry which is preliminary data.</text>
</comment>
<dbReference type="PANTHER" id="PTHR10589">
    <property type="entry name" value="UBIQUITIN CARBOXYL-TERMINAL HYDROLASE"/>
    <property type="match status" value="1"/>
</dbReference>
<comment type="caution">
    <text evidence="7">Lacks conserved residue(s) required for the propagation of feature annotation.</text>
</comment>
<dbReference type="SUPFAM" id="SSF54001">
    <property type="entry name" value="Cysteine proteinases"/>
    <property type="match status" value="1"/>
</dbReference>
<gene>
    <name evidence="10" type="ORF">EG328_003256</name>
</gene>
<keyword evidence="4 8" id="KW-0833">Ubl conjugation pathway</keyword>
<dbReference type="PRINTS" id="PR00707">
    <property type="entry name" value="UBCTHYDRLASE"/>
</dbReference>
<evidence type="ECO:0000256" key="2">
    <source>
        <dbReference type="ARBA" id="ARBA00009326"/>
    </source>
</evidence>
<evidence type="ECO:0000256" key="6">
    <source>
        <dbReference type="ARBA" id="ARBA00022807"/>
    </source>
</evidence>
<evidence type="ECO:0000313" key="10">
    <source>
        <dbReference type="EMBL" id="KAE9975287.1"/>
    </source>
</evidence>
<keyword evidence="3 8" id="KW-0645">Protease</keyword>
<dbReference type="GO" id="GO:0006511">
    <property type="term" value="P:ubiquitin-dependent protein catabolic process"/>
    <property type="evidence" value="ECO:0007669"/>
    <property type="project" value="UniProtKB-UniRule"/>
</dbReference>
<dbReference type="PROSITE" id="PS52048">
    <property type="entry name" value="UCH_DOMAIN"/>
    <property type="match status" value="1"/>
</dbReference>
<evidence type="ECO:0000313" key="11">
    <source>
        <dbReference type="Proteomes" id="UP000447873"/>
    </source>
</evidence>
<keyword evidence="6 8" id="KW-0788">Thiol protease</keyword>
<dbReference type="EC" id="3.4.19.12" evidence="8"/>
<sequence length="244" mass="26989">MDPHAVESKKIWVPLENNPDVMNRLGHKLGLSPTLSFVDVYSLTEPSLLAMVPRPVHALLFLYPGTVLSARDLAMELEDQEQYDSCGTDEPVLWFHQTIGHACGLIGLLHCLTNGEAAKHILPGSDLEKLVEMATPLKPKERAQLLYDSDILEKAHKEAAQTGDSRAPTIDEPVLYGFTAFVKGKDGHLWELEGQRKGPVDRGVLEEGEDVLSEKAMQMGPLRIINREKASEQRFSCLALVTAD</sequence>
<dbReference type="Proteomes" id="UP000447873">
    <property type="component" value="Unassembled WGS sequence"/>
</dbReference>
<dbReference type="InterPro" id="IPR001578">
    <property type="entry name" value="Peptidase_C12_UCH"/>
</dbReference>
<protein>
    <recommendedName>
        <fullName evidence="8">Ubiquitin carboxyl-terminal hydrolase</fullName>
        <ecNumber evidence="8">3.4.19.12</ecNumber>
    </recommendedName>
</protein>
<dbReference type="Pfam" id="PF01088">
    <property type="entry name" value="Peptidase_C12"/>
    <property type="match status" value="1"/>
</dbReference>
<name>A0A8H3UQL4_VENIN</name>
<evidence type="ECO:0000256" key="1">
    <source>
        <dbReference type="ARBA" id="ARBA00000707"/>
    </source>
</evidence>
<dbReference type="InterPro" id="IPR038765">
    <property type="entry name" value="Papain-like_cys_pep_sf"/>
</dbReference>
<proteinExistence type="inferred from homology"/>
<accession>A0A8H3UQL4</accession>
<comment type="similarity">
    <text evidence="2 7 8">Belongs to the peptidase C12 family.</text>
</comment>
<organism evidence="10 11">
    <name type="scientific">Venturia inaequalis</name>
    <name type="common">Apple scab fungus</name>
    <dbReference type="NCBI Taxonomy" id="5025"/>
    <lineage>
        <taxon>Eukaryota</taxon>
        <taxon>Fungi</taxon>
        <taxon>Dikarya</taxon>
        <taxon>Ascomycota</taxon>
        <taxon>Pezizomycotina</taxon>
        <taxon>Dothideomycetes</taxon>
        <taxon>Pleosporomycetidae</taxon>
        <taxon>Venturiales</taxon>
        <taxon>Venturiaceae</taxon>
        <taxon>Venturia</taxon>
    </lineage>
</organism>
<evidence type="ECO:0000256" key="7">
    <source>
        <dbReference type="PROSITE-ProRule" id="PRU01393"/>
    </source>
</evidence>
<dbReference type="GO" id="GO:0016579">
    <property type="term" value="P:protein deubiquitination"/>
    <property type="evidence" value="ECO:0007669"/>
    <property type="project" value="TreeGrafter"/>
</dbReference>
<dbReference type="Gene3D" id="3.40.532.10">
    <property type="entry name" value="Peptidase C12, ubiquitin carboxyl-terminal hydrolase"/>
    <property type="match status" value="1"/>
</dbReference>
<evidence type="ECO:0000256" key="4">
    <source>
        <dbReference type="ARBA" id="ARBA00022786"/>
    </source>
</evidence>
<dbReference type="PANTHER" id="PTHR10589:SF17">
    <property type="entry name" value="UBIQUITIN CARBOXYL-TERMINAL HYDROLASE"/>
    <property type="match status" value="1"/>
</dbReference>
<dbReference type="CDD" id="cd09616">
    <property type="entry name" value="Peptidase_C12_UCH_L1_L3"/>
    <property type="match status" value="1"/>
</dbReference>
<evidence type="ECO:0000259" key="9">
    <source>
        <dbReference type="PROSITE" id="PS52048"/>
    </source>
</evidence>
<reference evidence="10 11" key="1">
    <citation type="submission" date="2018-12" db="EMBL/GenBank/DDBJ databases">
        <title>Venturia inaequalis Genome Resource.</title>
        <authorList>
            <person name="Lichtner F.J."/>
        </authorList>
    </citation>
    <scope>NUCLEOTIDE SEQUENCE [LARGE SCALE GENOMIC DNA]</scope>
    <source>
        <strain evidence="10 11">120213</strain>
    </source>
</reference>
<dbReference type="GO" id="GO:0005737">
    <property type="term" value="C:cytoplasm"/>
    <property type="evidence" value="ECO:0007669"/>
    <property type="project" value="TreeGrafter"/>
</dbReference>
<dbReference type="GO" id="GO:0004843">
    <property type="term" value="F:cysteine-type deubiquitinase activity"/>
    <property type="evidence" value="ECO:0007669"/>
    <property type="project" value="UniProtKB-EC"/>
</dbReference>
<feature type="domain" description="UCH catalytic" evidence="9">
    <location>
        <begin position="11"/>
        <end position="242"/>
    </location>
</feature>
<evidence type="ECO:0000256" key="8">
    <source>
        <dbReference type="RuleBase" id="RU361215"/>
    </source>
</evidence>
<dbReference type="FunFam" id="3.40.532.10:FF:000008">
    <property type="entry name" value="Ubiquitin carboxyl-terminal hydrolase"/>
    <property type="match status" value="1"/>
</dbReference>